<evidence type="ECO:0000313" key="2">
    <source>
        <dbReference type="Proteomes" id="UP000489600"/>
    </source>
</evidence>
<gene>
    <name evidence="1" type="ORF">ANE_LOCUS3219</name>
</gene>
<comment type="caution">
    <text evidence="1">The sequence shown here is derived from an EMBL/GenBank/DDBJ whole genome shotgun (WGS) entry which is preliminary data.</text>
</comment>
<sequence length="87" mass="9426">MGFTLSLCRSASRLASSVCGGRLARVRSISSVVNRQAPAAAIDDWISSEQAVLGAIDSEFYGPVIVDQNDAVMFYLLLVFAIYLSFF</sequence>
<name>A0A565AV56_9BRAS</name>
<proteinExistence type="predicted"/>
<dbReference type="AlphaFoldDB" id="A0A565AV56"/>
<accession>A0A565AV56</accession>
<organism evidence="1 2">
    <name type="scientific">Arabis nemorensis</name>
    <dbReference type="NCBI Taxonomy" id="586526"/>
    <lineage>
        <taxon>Eukaryota</taxon>
        <taxon>Viridiplantae</taxon>
        <taxon>Streptophyta</taxon>
        <taxon>Embryophyta</taxon>
        <taxon>Tracheophyta</taxon>
        <taxon>Spermatophyta</taxon>
        <taxon>Magnoliopsida</taxon>
        <taxon>eudicotyledons</taxon>
        <taxon>Gunneridae</taxon>
        <taxon>Pentapetalae</taxon>
        <taxon>rosids</taxon>
        <taxon>malvids</taxon>
        <taxon>Brassicales</taxon>
        <taxon>Brassicaceae</taxon>
        <taxon>Arabideae</taxon>
        <taxon>Arabis</taxon>
    </lineage>
</organism>
<protein>
    <submittedName>
        <fullName evidence="1">Uncharacterized protein</fullName>
    </submittedName>
</protein>
<keyword evidence="2" id="KW-1185">Reference proteome</keyword>
<reference evidence="1" key="1">
    <citation type="submission" date="2019-07" db="EMBL/GenBank/DDBJ databases">
        <authorList>
            <person name="Dittberner H."/>
        </authorList>
    </citation>
    <scope>NUCLEOTIDE SEQUENCE [LARGE SCALE GENOMIC DNA]</scope>
</reference>
<evidence type="ECO:0000313" key="1">
    <source>
        <dbReference type="EMBL" id="VVA92774.1"/>
    </source>
</evidence>
<dbReference type="Proteomes" id="UP000489600">
    <property type="component" value="Unassembled WGS sequence"/>
</dbReference>
<dbReference type="EMBL" id="CABITT030000001">
    <property type="protein sequence ID" value="VVA92774.1"/>
    <property type="molecule type" value="Genomic_DNA"/>
</dbReference>